<name>A0A8X6I3P8_NEPPI</name>
<organism evidence="2 3">
    <name type="scientific">Nephila pilipes</name>
    <name type="common">Giant wood spider</name>
    <name type="synonym">Nephila maculata</name>
    <dbReference type="NCBI Taxonomy" id="299642"/>
    <lineage>
        <taxon>Eukaryota</taxon>
        <taxon>Metazoa</taxon>
        <taxon>Ecdysozoa</taxon>
        <taxon>Arthropoda</taxon>
        <taxon>Chelicerata</taxon>
        <taxon>Arachnida</taxon>
        <taxon>Araneae</taxon>
        <taxon>Araneomorphae</taxon>
        <taxon>Entelegynae</taxon>
        <taxon>Araneoidea</taxon>
        <taxon>Nephilidae</taxon>
        <taxon>Nephila</taxon>
    </lineage>
</organism>
<dbReference type="Proteomes" id="UP000887013">
    <property type="component" value="Unassembled WGS sequence"/>
</dbReference>
<gene>
    <name evidence="2" type="ORF">NPIL_655811</name>
</gene>
<protein>
    <submittedName>
        <fullName evidence="2">Uncharacterized protein</fullName>
    </submittedName>
</protein>
<evidence type="ECO:0000313" key="3">
    <source>
        <dbReference type="Proteomes" id="UP000887013"/>
    </source>
</evidence>
<keyword evidence="3" id="KW-1185">Reference proteome</keyword>
<evidence type="ECO:0000256" key="1">
    <source>
        <dbReference type="SAM" id="MobiDB-lite"/>
    </source>
</evidence>
<comment type="caution">
    <text evidence="2">The sequence shown here is derived from an EMBL/GenBank/DDBJ whole genome shotgun (WGS) entry which is preliminary data.</text>
</comment>
<dbReference type="AlphaFoldDB" id="A0A8X6I3P8"/>
<proteinExistence type="predicted"/>
<accession>A0A8X6I3P8</accession>
<dbReference type="EMBL" id="BMAW01041543">
    <property type="protein sequence ID" value="GFS29209.1"/>
    <property type="molecule type" value="Genomic_DNA"/>
</dbReference>
<reference evidence="2" key="1">
    <citation type="submission" date="2020-08" db="EMBL/GenBank/DDBJ databases">
        <title>Multicomponent nature underlies the extraordinary mechanical properties of spider dragline silk.</title>
        <authorList>
            <person name="Kono N."/>
            <person name="Nakamura H."/>
            <person name="Mori M."/>
            <person name="Yoshida Y."/>
            <person name="Ohtoshi R."/>
            <person name="Malay A.D."/>
            <person name="Moran D.A.P."/>
            <person name="Tomita M."/>
            <person name="Numata K."/>
            <person name="Arakawa K."/>
        </authorList>
    </citation>
    <scope>NUCLEOTIDE SEQUENCE</scope>
</reference>
<sequence length="215" mass="24325">MVVFRAKHPQKKIPILSRRIKEKVDYFKRRTLFISGFMEEMTSGLFSSQKESLNVFWKSYYGKEISLSFNVESNWRCPFLIPSPFFLSRFGIKSPVFVCISPLPYFAERTARYVTRPSTSVGRHRAPRQSITAAHPSAGNESTYPARGAPPLQVDFAKTLSGEQAESFLWSPLDTPGCAKRSSVQPLARPPAPRPHCASSEWITLRINRPSPSLD</sequence>
<evidence type="ECO:0000313" key="2">
    <source>
        <dbReference type="EMBL" id="GFS29209.1"/>
    </source>
</evidence>
<feature type="region of interest" description="Disordered" evidence="1">
    <location>
        <begin position="118"/>
        <end position="145"/>
    </location>
</feature>